<organism evidence="4 5">
    <name type="scientific">Acetobacter orleanensis</name>
    <dbReference type="NCBI Taxonomy" id="104099"/>
    <lineage>
        <taxon>Bacteria</taxon>
        <taxon>Pseudomonadati</taxon>
        <taxon>Pseudomonadota</taxon>
        <taxon>Alphaproteobacteria</taxon>
        <taxon>Acetobacterales</taxon>
        <taxon>Acetobacteraceae</taxon>
        <taxon>Acetobacter</taxon>
    </lineage>
</organism>
<keyword evidence="2" id="KW-0378">Hydrolase</keyword>
<dbReference type="EMBL" id="BJMU01000007">
    <property type="protein sequence ID" value="GEB83142.1"/>
    <property type="molecule type" value="Genomic_DNA"/>
</dbReference>
<keyword evidence="5" id="KW-1185">Reference proteome</keyword>
<dbReference type="PROSITE" id="PS00616">
    <property type="entry name" value="HIS_ACID_PHOSPHAT_1"/>
    <property type="match status" value="1"/>
</dbReference>
<feature type="chain" id="PRO_5021417211" evidence="3">
    <location>
        <begin position="33"/>
        <end position="442"/>
    </location>
</feature>
<evidence type="ECO:0000313" key="5">
    <source>
        <dbReference type="Proteomes" id="UP000317617"/>
    </source>
</evidence>
<dbReference type="GO" id="GO:0050308">
    <property type="term" value="F:sugar-phosphatase activity"/>
    <property type="evidence" value="ECO:0007669"/>
    <property type="project" value="TreeGrafter"/>
</dbReference>
<evidence type="ECO:0000256" key="2">
    <source>
        <dbReference type="ARBA" id="ARBA00022801"/>
    </source>
</evidence>
<dbReference type="Proteomes" id="UP000317617">
    <property type="component" value="Unassembled WGS sequence"/>
</dbReference>
<dbReference type="Gene3D" id="3.40.50.1240">
    <property type="entry name" value="Phosphoglycerate mutase-like"/>
    <property type="match status" value="2"/>
</dbReference>
<dbReference type="AlphaFoldDB" id="A0A4Y3TMQ8"/>
<sequence length="442" mass="47750">MLCTGMLRVRFFYYLILALSAAVPVAATSAKANPTPSRQPPSGAMLEKVVLVSRHGIRSPTKPLSTLEKTTGRVWSAWPVPPGELTDHGRTNLTLMGQFLRDWYAPLLPAASQTCTSSSAVFVWADATDSRTRQSGDILAKTLSHGCTSAAHGLSAGQHDPLFNALAAGKAHLDQQRVMPALTLAFQQDVPAVSTEAKAESALQAAFAPNGCQQQNGPCFSAPTTLSWKKGQPHDAGGLSLSASTAENLFLEYVEGLPSTVFAHTPTSKECSHAETRELLDTVLPAHALQSDRLRRLPAIAIPRGYVLAETLIESLAGQPVFLPDQSLLPPSARLTMLAGHDTTLDMLATLFGLDWSFADQPDRTAPDTTLAFELWRLPDGQKDVRFRIFHQSLEQLRQAQPMTAQTLPLPLHSQLCPSSALAVCSPERLAHSVQKLTEQFL</sequence>
<dbReference type="PANTHER" id="PTHR11567">
    <property type="entry name" value="ACID PHOSPHATASE-RELATED"/>
    <property type="match status" value="1"/>
</dbReference>
<feature type="signal peptide" evidence="3">
    <location>
        <begin position="1"/>
        <end position="32"/>
    </location>
</feature>
<dbReference type="InterPro" id="IPR029033">
    <property type="entry name" value="His_PPase_superfam"/>
</dbReference>
<dbReference type="SUPFAM" id="SSF53254">
    <property type="entry name" value="Phosphoglycerate mutase-like"/>
    <property type="match status" value="1"/>
</dbReference>
<dbReference type="GO" id="GO:0030288">
    <property type="term" value="C:outer membrane-bounded periplasmic space"/>
    <property type="evidence" value="ECO:0007669"/>
    <property type="project" value="TreeGrafter"/>
</dbReference>
<evidence type="ECO:0000256" key="1">
    <source>
        <dbReference type="ARBA" id="ARBA00005375"/>
    </source>
</evidence>
<dbReference type="Pfam" id="PF00328">
    <property type="entry name" value="His_Phos_2"/>
    <property type="match status" value="1"/>
</dbReference>
<dbReference type="CDD" id="cd07061">
    <property type="entry name" value="HP_HAP_like"/>
    <property type="match status" value="1"/>
</dbReference>
<evidence type="ECO:0000313" key="4">
    <source>
        <dbReference type="EMBL" id="GEB83142.1"/>
    </source>
</evidence>
<dbReference type="PANTHER" id="PTHR11567:SF110">
    <property type="entry name" value="2-PHOSPHOXYLOSE PHOSPHATASE 1"/>
    <property type="match status" value="1"/>
</dbReference>
<protein>
    <submittedName>
        <fullName evidence="4">Phosphoanhydride phosphorylase</fullName>
    </submittedName>
</protein>
<dbReference type="InterPro" id="IPR033379">
    <property type="entry name" value="Acid_Pase_AS"/>
</dbReference>
<keyword evidence="3" id="KW-0732">Signal</keyword>
<proteinExistence type="inferred from homology"/>
<dbReference type="InterPro" id="IPR000560">
    <property type="entry name" value="His_Pase_clade-2"/>
</dbReference>
<accession>A0A4Y3TMQ8</accession>
<gene>
    <name evidence="4" type="ORF">AOR01nite_16190</name>
</gene>
<comment type="similarity">
    <text evidence="1">Belongs to the histidine acid phosphatase family.</text>
</comment>
<name>A0A4Y3TMQ8_9PROT</name>
<dbReference type="InterPro" id="IPR050645">
    <property type="entry name" value="Histidine_acid_phosphatase"/>
</dbReference>
<comment type="caution">
    <text evidence="4">The sequence shown here is derived from an EMBL/GenBank/DDBJ whole genome shotgun (WGS) entry which is preliminary data.</text>
</comment>
<reference evidence="4 5" key="1">
    <citation type="submission" date="2019-06" db="EMBL/GenBank/DDBJ databases">
        <title>Whole genome shotgun sequence of Acetobacter orleanensis NBRC 13752.</title>
        <authorList>
            <person name="Hosoyama A."/>
            <person name="Uohara A."/>
            <person name="Ohji S."/>
            <person name="Ichikawa N."/>
        </authorList>
    </citation>
    <scope>NUCLEOTIDE SEQUENCE [LARGE SCALE GENOMIC DNA]</scope>
    <source>
        <strain evidence="4 5">NBRC 13752</strain>
    </source>
</reference>
<evidence type="ECO:0000256" key="3">
    <source>
        <dbReference type="SAM" id="SignalP"/>
    </source>
</evidence>